<dbReference type="AlphaFoldDB" id="A0AAD4BTU7"/>
<feature type="chain" id="PRO_5042040506" description="Secreted protein" evidence="1">
    <location>
        <begin position="21"/>
        <end position="67"/>
    </location>
</feature>
<protein>
    <recommendedName>
        <fullName evidence="4">Secreted protein</fullName>
    </recommendedName>
</protein>
<feature type="signal peptide" evidence="1">
    <location>
        <begin position="1"/>
        <end position="20"/>
    </location>
</feature>
<name>A0AAD4BTU7_BOLED</name>
<evidence type="ECO:0008006" key="4">
    <source>
        <dbReference type="Google" id="ProtNLM"/>
    </source>
</evidence>
<accession>A0AAD4BTU7</accession>
<evidence type="ECO:0000313" key="3">
    <source>
        <dbReference type="Proteomes" id="UP001194468"/>
    </source>
</evidence>
<proteinExistence type="predicted"/>
<gene>
    <name evidence="2" type="ORF">L210DRAFT_944741</name>
</gene>
<reference evidence="2" key="1">
    <citation type="submission" date="2019-10" db="EMBL/GenBank/DDBJ databases">
        <authorList>
            <consortium name="DOE Joint Genome Institute"/>
            <person name="Kuo A."/>
            <person name="Miyauchi S."/>
            <person name="Kiss E."/>
            <person name="Drula E."/>
            <person name="Kohler A."/>
            <person name="Sanchez-Garcia M."/>
            <person name="Andreopoulos B."/>
            <person name="Barry K.W."/>
            <person name="Bonito G."/>
            <person name="Buee M."/>
            <person name="Carver A."/>
            <person name="Chen C."/>
            <person name="Cichocki N."/>
            <person name="Clum A."/>
            <person name="Culley D."/>
            <person name="Crous P.W."/>
            <person name="Fauchery L."/>
            <person name="Girlanda M."/>
            <person name="Hayes R."/>
            <person name="Keri Z."/>
            <person name="LaButti K."/>
            <person name="Lipzen A."/>
            <person name="Lombard V."/>
            <person name="Magnuson J."/>
            <person name="Maillard F."/>
            <person name="Morin E."/>
            <person name="Murat C."/>
            <person name="Nolan M."/>
            <person name="Ohm R."/>
            <person name="Pangilinan J."/>
            <person name="Pereira M."/>
            <person name="Perotto S."/>
            <person name="Peter M."/>
            <person name="Riley R."/>
            <person name="Sitrit Y."/>
            <person name="Stielow B."/>
            <person name="Szollosi G."/>
            <person name="Zifcakova L."/>
            <person name="Stursova M."/>
            <person name="Spatafora J.W."/>
            <person name="Tedersoo L."/>
            <person name="Vaario L.-M."/>
            <person name="Yamada A."/>
            <person name="Yan M."/>
            <person name="Wang P."/>
            <person name="Xu J."/>
            <person name="Bruns T."/>
            <person name="Baldrian P."/>
            <person name="Vilgalys R."/>
            <person name="Henrissat B."/>
            <person name="Grigoriev I.V."/>
            <person name="Hibbett D."/>
            <person name="Nagy L.G."/>
            <person name="Martin F.M."/>
        </authorList>
    </citation>
    <scope>NUCLEOTIDE SEQUENCE</scope>
    <source>
        <strain evidence="2">BED1</strain>
    </source>
</reference>
<keyword evidence="3" id="KW-1185">Reference proteome</keyword>
<evidence type="ECO:0000313" key="2">
    <source>
        <dbReference type="EMBL" id="KAF8439980.1"/>
    </source>
</evidence>
<dbReference type="EMBL" id="WHUW01000013">
    <property type="protein sequence ID" value="KAF8439980.1"/>
    <property type="molecule type" value="Genomic_DNA"/>
</dbReference>
<evidence type="ECO:0000256" key="1">
    <source>
        <dbReference type="SAM" id="SignalP"/>
    </source>
</evidence>
<sequence>MMGHPMAVMRLLLLIVGVVAHQVGMTPHNVQPPNEQLREQRGLERSVNFVLGILRVCDTFSSLRLER</sequence>
<dbReference type="Proteomes" id="UP001194468">
    <property type="component" value="Unassembled WGS sequence"/>
</dbReference>
<keyword evidence="1" id="KW-0732">Signal</keyword>
<organism evidence="2 3">
    <name type="scientific">Boletus edulis BED1</name>
    <dbReference type="NCBI Taxonomy" id="1328754"/>
    <lineage>
        <taxon>Eukaryota</taxon>
        <taxon>Fungi</taxon>
        <taxon>Dikarya</taxon>
        <taxon>Basidiomycota</taxon>
        <taxon>Agaricomycotina</taxon>
        <taxon>Agaricomycetes</taxon>
        <taxon>Agaricomycetidae</taxon>
        <taxon>Boletales</taxon>
        <taxon>Boletineae</taxon>
        <taxon>Boletaceae</taxon>
        <taxon>Boletoideae</taxon>
        <taxon>Boletus</taxon>
    </lineage>
</organism>
<reference evidence="2" key="2">
    <citation type="journal article" date="2020" name="Nat. Commun.">
        <title>Large-scale genome sequencing of mycorrhizal fungi provides insights into the early evolution of symbiotic traits.</title>
        <authorList>
            <person name="Miyauchi S."/>
            <person name="Kiss E."/>
            <person name="Kuo A."/>
            <person name="Drula E."/>
            <person name="Kohler A."/>
            <person name="Sanchez-Garcia M."/>
            <person name="Morin E."/>
            <person name="Andreopoulos B."/>
            <person name="Barry K.W."/>
            <person name="Bonito G."/>
            <person name="Buee M."/>
            <person name="Carver A."/>
            <person name="Chen C."/>
            <person name="Cichocki N."/>
            <person name="Clum A."/>
            <person name="Culley D."/>
            <person name="Crous P.W."/>
            <person name="Fauchery L."/>
            <person name="Girlanda M."/>
            <person name="Hayes R.D."/>
            <person name="Keri Z."/>
            <person name="LaButti K."/>
            <person name="Lipzen A."/>
            <person name="Lombard V."/>
            <person name="Magnuson J."/>
            <person name="Maillard F."/>
            <person name="Murat C."/>
            <person name="Nolan M."/>
            <person name="Ohm R.A."/>
            <person name="Pangilinan J."/>
            <person name="Pereira M.F."/>
            <person name="Perotto S."/>
            <person name="Peter M."/>
            <person name="Pfister S."/>
            <person name="Riley R."/>
            <person name="Sitrit Y."/>
            <person name="Stielow J.B."/>
            <person name="Szollosi G."/>
            <person name="Zifcakova L."/>
            <person name="Stursova M."/>
            <person name="Spatafora J.W."/>
            <person name="Tedersoo L."/>
            <person name="Vaario L.M."/>
            <person name="Yamada A."/>
            <person name="Yan M."/>
            <person name="Wang P."/>
            <person name="Xu J."/>
            <person name="Bruns T."/>
            <person name="Baldrian P."/>
            <person name="Vilgalys R."/>
            <person name="Dunand C."/>
            <person name="Henrissat B."/>
            <person name="Grigoriev I.V."/>
            <person name="Hibbett D."/>
            <person name="Nagy L.G."/>
            <person name="Martin F.M."/>
        </authorList>
    </citation>
    <scope>NUCLEOTIDE SEQUENCE</scope>
    <source>
        <strain evidence="2">BED1</strain>
    </source>
</reference>
<comment type="caution">
    <text evidence="2">The sequence shown here is derived from an EMBL/GenBank/DDBJ whole genome shotgun (WGS) entry which is preliminary data.</text>
</comment>